<dbReference type="AlphaFoldDB" id="A0YEV6"/>
<reference evidence="1 2" key="1">
    <citation type="journal article" date="2010" name="J. Bacteriol.">
        <title>Genome sequence of the oligotrophic marine Gammaproteobacterium HTCC2143, isolated from the Oregon Coast.</title>
        <authorList>
            <person name="Oh H.M."/>
            <person name="Kang I."/>
            <person name="Ferriera S."/>
            <person name="Giovannoni S.J."/>
            <person name="Cho J.C."/>
        </authorList>
    </citation>
    <scope>NUCLEOTIDE SEQUENCE [LARGE SCALE GENOMIC DNA]</scope>
    <source>
        <strain evidence="1 2">HTCC2143</strain>
    </source>
</reference>
<evidence type="ECO:0000313" key="1">
    <source>
        <dbReference type="EMBL" id="EAW30551.1"/>
    </source>
</evidence>
<dbReference type="Proteomes" id="UP000004931">
    <property type="component" value="Unassembled WGS sequence"/>
</dbReference>
<name>A0YEV6_9GAMM</name>
<sequence length="64" mass="6996">MGAAADKLVVVTIKSTCNSTAIIRPDIAIRELPDPPAIEHFGHRQRTMVSFNRFSLVPPPTSSH</sequence>
<organism evidence="1 2">
    <name type="scientific">marine gamma proteobacterium HTCC2143</name>
    <dbReference type="NCBI Taxonomy" id="247633"/>
    <lineage>
        <taxon>Bacteria</taxon>
        <taxon>Pseudomonadati</taxon>
        <taxon>Pseudomonadota</taxon>
        <taxon>Gammaproteobacteria</taxon>
        <taxon>Cellvibrionales</taxon>
        <taxon>Spongiibacteraceae</taxon>
        <taxon>BD1-7 clade</taxon>
    </lineage>
</organism>
<dbReference type="EMBL" id="AAVT01000007">
    <property type="protein sequence ID" value="EAW30551.1"/>
    <property type="molecule type" value="Genomic_DNA"/>
</dbReference>
<gene>
    <name evidence="1" type="ORF">GP2143_00392</name>
</gene>
<keyword evidence="2" id="KW-1185">Reference proteome</keyword>
<protein>
    <submittedName>
        <fullName evidence="1">Uncharacterized protein</fullName>
    </submittedName>
</protein>
<comment type="caution">
    <text evidence="1">The sequence shown here is derived from an EMBL/GenBank/DDBJ whole genome shotgun (WGS) entry which is preliminary data.</text>
</comment>
<proteinExistence type="predicted"/>
<accession>A0YEV6</accession>
<evidence type="ECO:0000313" key="2">
    <source>
        <dbReference type="Proteomes" id="UP000004931"/>
    </source>
</evidence>